<dbReference type="InterPro" id="IPR024755">
    <property type="entry name" value="cpYpsA"/>
</dbReference>
<evidence type="ECO:0000313" key="1">
    <source>
        <dbReference type="EMBL" id="MBH8550950.1"/>
    </source>
</evidence>
<proteinExistence type="predicted"/>
<reference evidence="1 2" key="1">
    <citation type="journal article" date="2021" name="Int. J. Syst. Evol. Microbiol.">
        <title>Amazonocrinis nigriterrae gen. nov., sp. nov., Atlanticothrix silvestris gen. nov., sp. nov. and Dendronalium phyllosphericum gen. nov., sp. nov., nostocacean cyanobacteria from Brazilian environments.</title>
        <authorList>
            <person name="Alvarenga D.O."/>
            <person name="Andreote A.P.D."/>
            <person name="Branco L.H.Z."/>
            <person name="Delbaje E."/>
            <person name="Cruz R.B."/>
            <person name="Varani A.M."/>
            <person name="Fiore M.F."/>
        </authorList>
    </citation>
    <scope>NUCLEOTIDE SEQUENCE [LARGE SCALE GENOMIC DNA]</scope>
    <source>
        <strain evidence="1 2">CENA357</strain>
    </source>
</reference>
<accession>A0A8J7HCW7</accession>
<protein>
    <submittedName>
        <fullName evidence="1">Putative molybdenum carrier protein</fullName>
    </submittedName>
</protein>
<sequence length="161" mass="18005">METTILLARNLKIISGGQTGADRAALDWAMAHQVDHGGWCPKGRKAEDGILNVRYDLTETPSSEYSQRTEWNVRDSDGTVIFSISPTIFAGTLLTVELAKKYEKPYIHICKKLTDINSVSQFQLFISNFGIVNLNVAGPRASNEPEVYQFVREVLDRAFLP</sequence>
<evidence type="ECO:0000313" key="2">
    <source>
        <dbReference type="Proteomes" id="UP000599391"/>
    </source>
</evidence>
<gene>
    <name evidence="1" type="ORF">I8751_00795</name>
</gene>
<dbReference type="SUPFAM" id="SSF102405">
    <property type="entry name" value="MCP/YpsA-like"/>
    <property type="match status" value="1"/>
</dbReference>
<name>A0A8J7HCW7_9CYAN</name>
<organism evidence="1 2">
    <name type="scientific">Atlanticothrix silvestris CENA357</name>
    <dbReference type="NCBI Taxonomy" id="1725252"/>
    <lineage>
        <taxon>Bacteria</taxon>
        <taxon>Bacillati</taxon>
        <taxon>Cyanobacteriota</taxon>
        <taxon>Cyanophyceae</taxon>
        <taxon>Nostocales</taxon>
        <taxon>Nodulariaceae</taxon>
        <taxon>Atlanticothrix</taxon>
        <taxon>Atlanticothrix silvestris</taxon>
    </lineage>
</organism>
<dbReference type="EMBL" id="JAECZB010000001">
    <property type="protein sequence ID" value="MBH8550950.1"/>
    <property type="molecule type" value="Genomic_DNA"/>
</dbReference>
<keyword evidence="2" id="KW-1185">Reference proteome</keyword>
<dbReference type="Proteomes" id="UP000599391">
    <property type="component" value="Unassembled WGS sequence"/>
</dbReference>
<dbReference type="Gene3D" id="3.40.50.450">
    <property type="match status" value="1"/>
</dbReference>
<dbReference type="AlphaFoldDB" id="A0A8J7HCW7"/>
<dbReference type="Pfam" id="PF12694">
    <property type="entry name" value="cpYpsA"/>
    <property type="match status" value="1"/>
</dbReference>
<dbReference type="RefSeq" id="WP_214437262.1">
    <property type="nucleotide sequence ID" value="NZ_JAECZB010000001.1"/>
</dbReference>
<comment type="caution">
    <text evidence="1">The sequence shown here is derived from an EMBL/GenBank/DDBJ whole genome shotgun (WGS) entry which is preliminary data.</text>
</comment>